<dbReference type="Pfam" id="PF00385">
    <property type="entry name" value="Chromo"/>
    <property type="match status" value="1"/>
</dbReference>
<dbReference type="Proteomes" id="UP000050794">
    <property type="component" value="Unassembled WGS sequence"/>
</dbReference>
<keyword evidence="4" id="KW-0472">Membrane</keyword>
<feature type="compositionally biased region" description="Basic and acidic residues" evidence="3">
    <location>
        <begin position="250"/>
        <end position="273"/>
    </location>
</feature>
<organism evidence="7 8">
    <name type="scientific">Toxocara canis</name>
    <name type="common">Canine roundworm</name>
    <dbReference type="NCBI Taxonomy" id="6265"/>
    <lineage>
        <taxon>Eukaryota</taxon>
        <taxon>Metazoa</taxon>
        <taxon>Ecdysozoa</taxon>
        <taxon>Nematoda</taxon>
        <taxon>Chromadorea</taxon>
        <taxon>Rhabditida</taxon>
        <taxon>Spirurina</taxon>
        <taxon>Ascaridomorpha</taxon>
        <taxon>Ascaridoidea</taxon>
        <taxon>Toxocaridae</taxon>
        <taxon>Toxocara</taxon>
    </lineage>
</organism>
<evidence type="ECO:0000259" key="5">
    <source>
        <dbReference type="PROSITE" id="PS50013"/>
    </source>
</evidence>
<dbReference type="Gene3D" id="2.40.50.40">
    <property type="match status" value="1"/>
</dbReference>
<evidence type="ECO:0000256" key="2">
    <source>
        <dbReference type="ARBA" id="ARBA00023242"/>
    </source>
</evidence>
<dbReference type="InterPro" id="IPR016197">
    <property type="entry name" value="Chromo-like_dom_sf"/>
</dbReference>
<dbReference type="PANTHER" id="PTHR22812">
    <property type="entry name" value="CHROMOBOX PROTEIN"/>
    <property type="match status" value="1"/>
</dbReference>
<evidence type="ECO:0000256" key="1">
    <source>
        <dbReference type="ARBA" id="ARBA00004123"/>
    </source>
</evidence>
<evidence type="ECO:0000313" key="7">
    <source>
        <dbReference type="Proteomes" id="UP000050794"/>
    </source>
</evidence>
<dbReference type="EMBL" id="UYWY01019559">
    <property type="protein sequence ID" value="VDM38137.1"/>
    <property type="molecule type" value="Genomic_DNA"/>
</dbReference>
<dbReference type="SMART" id="SM00298">
    <property type="entry name" value="CHROMO"/>
    <property type="match status" value="1"/>
</dbReference>
<keyword evidence="7" id="KW-1185">Reference proteome</keyword>
<feature type="compositionally biased region" description="Basic residues" evidence="3">
    <location>
        <begin position="207"/>
        <end position="218"/>
    </location>
</feature>
<proteinExistence type="predicted"/>
<accession>A0A183UE96</accession>
<gene>
    <name evidence="6" type="ORF">TCNE_LOCUS6816</name>
</gene>
<dbReference type="SUPFAM" id="SSF54160">
    <property type="entry name" value="Chromo domain-like"/>
    <property type="match status" value="1"/>
</dbReference>
<dbReference type="InterPro" id="IPR000953">
    <property type="entry name" value="Chromo/chromo_shadow_dom"/>
</dbReference>
<dbReference type="CDD" id="cd18966">
    <property type="entry name" value="chromodomain"/>
    <property type="match status" value="1"/>
</dbReference>
<keyword evidence="4" id="KW-0812">Transmembrane</keyword>
<feature type="compositionally biased region" description="Pro residues" evidence="3">
    <location>
        <begin position="275"/>
        <end position="288"/>
    </location>
</feature>
<comment type="subcellular location">
    <subcellularLocation>
        <location evidence="1">Nucleus</location>
    </subcellularLocation>
</comment>
<feature type="compositionally biased region" description="Polar residues" evidence="3">
    <location>
        <begin position="168"/>
        <end position="185"/>
    </location>
</feature>
<dbReference type="InterPro" id="IPR023780">
    <property type="entry name" value="Chromo_domain"/>
</dbReference>
<name>A0A183UE96_TOXCA</name>
<dbReference type="PROSITE" id="PS50013">
    <property type="entry name" value="CHROMO_2"/>
    <property type="match status" value="1"/>
</dbReference>
<evidence type="ECO:0000256" key="4">
    <source>
        <dbReference type="SAM" id="Phobius"/>
    </source>
</evidence>
<keyword evidence="2" id="KW-0539">Nucleus</keyword>
<feature type="transmembrane region" description="Helical" evidence="4">
    <location>
        <begin position="371"/>
        <end position="392"/>
    </location>
</feature>
<reference evidence="6 7" key="2">
    <citation type="submission" date="2018-11" db="EMBL/GenBank/DDBJ databases">
        <authorList>
            <consortium name="Pathogen Informatics"/>
        </authorList>
    </citation>
    <scope>NUCLEOTIDE SEQUENCE [LARGE SCALE GENOMIC DNA]</scope>
</reference>
<keyword evidence="4" id="KW-1133">Transmembrane helix</keyword>
<dbReference type="WBParaSite" id="TCNE_0000681601-mRNA-1">
    <property type="protein sequence ID" value="TCNE_0000681601-mRNA-1"/>
    <property type="gene ID" value="TCNE_0000681601"/>
</dbReference>
<sequence>MYFGSGSGLATHNFLASLPLSDVKERALIVGVHNNAIRTQPVSEGSSHRFDMASGRCERSARQEYEVAKILEVKGNGGGKLYLVQWRRYPLSESTWEPRSHFRMSPERIGSFPRTCIALAVCQNALQVETHFPPVDYGVFVMVQPPRSRSTSAGRKSVARSPARRTGSKSPSRSKISNVRSNSAKSPKGKPVTGKDSAKKTTLTKSPARKGSVKKSQMKKAASEKKRSVSKSPTRAAKKTPSKARTVSKSPEKSDPRHQSHPRSDKPKVESKSTPKPPAAFVPTPPKLFEPIQKSTDVPKQFESSFSPFAKTSVFPLHSLPYGSAGMRETPREVGIRHRAPPGFTSLPPKPLPPHKMAEYKKRAGVHLRRYARFYIIVFLLSVIALVIYHFGHGVQKTLKQLRTELSVYISSMKKQ</sequence>
<dbReference type="InterPro" id="IPR051219">
    <property type="entry name" value="Heterochromatin_chromo-domain"/>
</dbReference>
<reference evidence="8" key="1">
    <citation type="submission" date="2016-06" db="UniProtKB">
        <authorList>
            <consortium name="WormBaseParasite"/>
        </authorList>
    </citation>
    <scope>IDENTIFICATION</scope>
</reference>
<evidence type="ECO:0000256" key="3">
    <source>
        <dbReference type="SAM" id="MobiDB-lite"/>
    </source>
</evidence>
<feature type="domain" description="Chromo" evidence="5">
    <location>
        <begin position="65"/>
        <end position="112"/>
    </location>
</feature>
<evidence type="ECO:0000313" key="6">
    <source>
        <dbReference type="EMBL" id="VDM38137.1"/>
    </source>
</evidence>
<protein>
    <submittedName>
        <fullName evidence="8">M-phase phosphoprotein 8</fullName>
    </submittedName>
</protein>
<feature type="region of interest" description="Disordered" evidence="3">
    <location>
        <begin position="147"/>
        <end position="292"/>
    </location>
</feature>
<dbReference type="AlphaFoldDB" id="A0A183UE96"/>
<evidence type="ECO:0000313" key="8">
    <source>
        <dbReference type="WBParaSite" id="TCNE_0000681601-mRNA-1"/>
    </source>
</evidence>
<dbReference type="GO" id="GO:0005634">
    <property type="term" value="C:nucleus"/>
    <property type="evidence" value="ECO:0007669"/>
    <property type="project" value="UniProtKB-SubCell"/>
</dbReference>